<dbReference type="SMART" id="SM00906">
    <property type="entry name" value="Fungal_trans"/>
    <property type="match status" value="1"/>
</dbReference>
<dbReference type="PANTHER" id="PTHR47424">
    <property type="entry name" value="REGULATORY PROTEIN GAL4"/>
    <property type="match status" value="1"/>
</dbReference>
<evidence type="ECO:0000313" key="6">
    <source>
        <dbReference type="EMBL" id="KAJ5456141.1"/>
    </source>
</evidence>
<proteinExistence type="predicted"/>
<keyword evidence="2" id="KW-0804">Transcription</keyword>
<dbReference type="RefSeq" id="XP_056768513.1">
    <property type="nucleotide sequence ID" value="XM_056907106.1"/>
</dbReference>
<feature type="region of interest" description="Disordered" evidence="4">
    <location>
        <begin position="26"/>
        <end position="91"/>
    </location>
</feature>
<feature type="compositionally biased region" description="Polar residues" evidence="4">
    <location>
        <begin position="43"/>
        <end position="65"/>
    </location>
</feature>
<dbReference type="PANTHER" id="PTHR47424:SF4">
    <property type="entry name" value="ZN(II)2CYS6 TRANSCRIPTION FACTOR (EUROFUNG)"/>
    <property type="match status" value="1"/>
</dbReference>
<accession>A0AAD6G4Y3</accession>
<dbReference type="GO" id="GO:0008270">
    <property type="term" value="F:zinc ion binding"/>
    <property type="evidence" value="ECO:0007669"/>
    <property type="project" value="InterPro"/>
</dbReference>
<feature type="domain" description="Xylanolytic transcriptional activator regulatory" evidence="5">
    <location>
        <begin position="286"/>
        <end position="361"/>
    </location>
</feature>
<reference evidence="6" key="1">
    <citation type="submission" date="2022-12" db="EMBL/GenBank/DDBJ databases">
        <authorList>
            <person name="Petersen C."/>
        </authorList>
    </citation>
    <scope>NUCLEOTIDE SEQUENCE</scope>
    <source>
        <strain evidence="6">IBT 16125</strain>
    </source>
</reference>
<reference evidence="6" key="2">
    <citation type="journal article" date="2023" name="IMA Fungus">
        <title>Comparative genomic study of the Penicillium genus elucidates a diverse pangenome and 15 lateral gene transfer events.</title>
        <authorList>
            <person name="Petersen C."/>
            <person name="Sorensen T."/>
            <person name="Nielsen M.R."/>
            <person name="Sondergaard T.E."/>
            <person name="Sorensen J.L."/>
            <person name="Fitzpatrick D.A."/>
            <person name="Frisvad J.C."/>
            <person name="Nielsen K.L."/>
        </authorList>
    </citation>
    <scope>NUCLEOTIDE SEQUENCE</scope>
    <source>
        <strain evidence="6">IBT 16125</strain>
    </source>
</reference>
<dbReference type="EMBL" id="JAPVEA010000003">
    <property type="protein sequence ID" value="KAJ5456141.1"/>
    <property type="molecule type" value="Genomic_DNA"/>
</dbReference>
<dbReference type="InterPro" id="IPR051127">
    <property type="entry name" value="Fungal_SecMet_Regulators"/>
</dbReference>
<keyword evidence="7" id="KW-1185">Reference proteome</keyword>
<keyword evidence="1" id="KW-0805">Transcription regulation</keyword>
<dbReference type="GO" id="GO:0000981">
    <property type="term" value="F:DNA-binding transcription factor activity, RNA polymerase II-specific"/>
    <property type="evidence" value="ECO:0007669"/>
    <property type="project" value="TreeGrafter"/>
</dbReference>
<organism evidence="6 7">
    <name type="scientific">Penicillium daleae</name>
    <dbReference type="NCBI Taxonomy" id="63821"/>
    <lineage>
        <taxon>Eukaryota</taxon>
        <taxon>Fungi</taxon>
        <taxon>Dikarya</taxon>
        <taxon>Ascomycota</taxon>
        <taxon>Pezizomycotina</taxon>
        <taxon>Eurotiomycetes</taxon>
        <taxon>Eurotiomycetidae</taxon>
        <taxon>Eurotiales</taxon>
        <taxon>Aspergillaceae</taxon>
        <taxon>Penicillium</taxon>
    </lineage>
</organism>
<protein>
    <recommendedName>
        <fullName evidence="5">Xylanolytic transcriptional activator regulatory domain-containing protein</fullName>
    </recommendedName>
</protein>
<dbReference type="InterPro" id="IPR007219">
    <property type="entry name" value="XnlR_reg_dom"/>
</dbReference>
<keyword evidence="3" id="KW-0539">Nucleus</keyword>
<dbReference type="GO" id="GO:0006351">
    <property type="term" value="P:DNA-templated transcription"/>
    <property type="evidence" value="ECO:0007669"/>
    <property type="project" value="InterPro"/>
</dbReference>
<comment type="caution">
    <text evidence="6">The sequence shown here is derived from an EMBL/GenBank/DDBJ whole genome shotgun (WGS) entry which is preliminary data.</text>
</comment>
<dbReference type="GeneID" id="81597349"/>
<evidence type="ECO:0000313" key="7">
    <source>
        <dbReference type="Proteomes" id="UP001213681"/>
    </source>
</evidence>
<dbReference type="GO" id="GO:0005634">
    <property type="term" value="C:nucleus"/>
    <property type="evidence" value="ECO:0007669"/>
    <property type="project" value="TreeGrafter"/>
</dbReference>
<name>A0AAD6G4Y3_9EURO</name>
<dbReference type="Pfam" id="PF04082">
    <property type="entry name" value="Fungal_trans"/>
    <property type="match status" value="1"/>
</dbReference>
<dbReference type="Proteomes" id="UP001213681">
    <property type="component" value="Unassembled WGS sequence"/>
</dbReference>
<evidence type="ECO:0000256" key="2">
    <source>
        <dbReference type="ARBA" id="ARBA00023163"/>
    </source>
</evidence>
<dbReference type="AlphaFoldDB" id="A0AAD6G4Y3"/>
<evidence type="ECO:0000256" key="4">
    <source>
        <dbReference type="SAM" id="MobiDB-lite"/>
    </source>
</evidence>
<dbReference type="CDD" id="cd12148">
    <property type="entry name" value="fungal_TF_MHR"/>
    <property type="match status" value="1"/>
</dbReference>
<evidence type="ECO:0000256" key="1">
    <source>
        <dbReference type="ARBA" id="ARBA00023015"/>
    </source>
</evidence>
<dbReference type="GO" id="GO:0000978">
    <property type="term" value="F:RNA polymerase II cis-regulatory region sequence-specific DNA binding"/>
    <property type="evidence" value="ECO:0007669"/>
    <property type="project" value="TreeGrafter"/>
</dbReference>
<gene>
    <name evidence="6" type="ORF">N7458_003724</name>
</gene>
<sequence>MWTLQQEAGTGQSVCLYGGAGEEAGNTNVPQLLPETGDHAGLSSLSPTTTHSGTPVEPSRSTQCQDPFIHHSQGVVTRNTPGGNDDRGSMRDGVNAMMGAVEEGRASQGFFGSSSAAGFMRQIKTAVDRRVSSPDRRPSAPDIALHSSLLTGQRNERTLSAAPDYVLPPRRMADRLMEVYWDYVFPLYPFVDSVHMKMEYTKIWQGDPLHYDENMVMCTFNVIFALASKLADFIAPEERETSADAYFSRAKGLLQFNLWDTGSAGLIQCLLLMAQYLQSTDYSHQCWICTGLSIRNAQSLGIHLPQTIANLRTPSERQLARKIWHGCVLMDRVISMTFGRPAMISKVSSCAVPLPITVDDEFISTSSLAEPTQPVERPSMMAFYAKTLELYEIMNDVLLSLYKPVPDESADDIHDFYFNNSAGEGERTIFELDRSLTRWTRSLPVHLRGDSSISGQANPIFFRQGIVLHASAKYCAARDNLTTHSMISINDSFPRRVALQCSVICVKVAQESIELIYTHVPSDGTGGPLPAWWYNILYIYTAATVLIAGRLSPAILAEISEPSITRSWDCALEILRKYQSYSTSARRCVAALEILYEQVVSEGQPPTDTASGQDLASSVANTMNEIPFAEGIHAAMMDGFEFPDFQDMSWLNSVPSNLF</sequence>
<evidence type="ECO:0000259" key="5">
    <source>
        <dbReference type="SMART" id="SM00906"/>
    </source>
</evidence>
<evidence type="ECO:0000256" key="3">
    <source>
        <dbReference type="ARBA" id="ARBA00023242"/>
    </source>
</evidence>
<dbReference type="GO" id="GO:0000435">
    <property type="term" value="P:positive regulation of transcription from RNA polymerase II promoter by galactose"/>
    <property type="evidence" value="ECO:0007669"/>
    <property type="project" value="TreeGrafter"/>
</dbReference>